<comment type="subcellular location">
    <subcellularLocation>
        <location evidence="1 10">Secreted</location>
    </subcellularLocation>
</comment>
<dbReference type="eggNOG" id="ENOG502QRNI">
    <property type="taxonomic scope" value="Eukaryota"/>
</dbReference>
<dbReference type="PANTHER" id="PTHR10278:SF0">
    <property type="entry name" value="CORTICOTROPIN-RELEASING FACTOR-BINDING PROTEIN"/>
    <property type="match status" value="1"/>
</dbReference>
<organism evidence="15 16">
    <name type="scientific">Tupaia chinensis</name>
    <name type="common">Chinese tree shrew</name>
    <name type="synonym">Tupaia belangeri chinensis</name>
    <dbReference type="NCBI Taxonomy" id="246437"/>
    <lineage>
        <taxon>Eukaryota</taxon>
        <taxon>Metazoa</taxon>
        <taxon>Chordata</taxon>
        <taxon>Craniata</taxon>
        <taxon>Vertebrata</taxon>
        <taxon>Euteleostomi</taxon>
        <taxon>Mammalia</taxon>
        <taxon>Eutheria</taxon>
        <taxon>Euarchontoglires</taxon>
        <taxon>Scandentia</taxon>
        <taxon>Tupaiidae</taxon>
        <taxon>Tupaia</taxon>
    </lineage>
</organism>
<comment type="function">
    <text evidence="8 10">Binds CRF and inactivates it. May prevent inappropriate pituitary-adrenal stimulation in pregnancy.</text>
</comment>
<dbReference type="InParanoid" id="L8Y3P5"/>
<evidence type="ECO:0000256" key="9">
    <source>
        <dbReference type="ARBA" id="ARBA00033162"/>
    </source>
</evidence>
<evidence type="ECO:0000256" key="2">
    <source>
        <dbReference type="ARBA" id="ARBA00008313"/>
    </source>
</evidence>
<evidence type="ECO:0000256" key="8">
    <source>
        <dbReference type="ARBA" id="ARBA00024997"/>
    </source>
</evidence>
<dbReference type="InterPro" id="IPR035914">
    <property type="entry name" value="Sperma_CUB_dom_sf"/>
</dbReference>
<evidence type="ECO:0000256" key="1">
    <source>
        <dbReference type="ARBA" id="ARBA00004613"/>
    </source>
</evidence>
<keyword evidence="4 10" id="KW-0964">Secreted</keyword>
<evidence type="ECO:0000259" key="14">
    <source>
        <dbReference type="Pfam" id="PF23541"/>
    </source>
</evidence>
<evidence type="ECO:0000259" key="13">
    <source>
        <dbReference type="Pfam" id="PF05428"/>
    </source>
</evidence>
<evidence type="ECO:0000256" key="5">
    <source>
        <dbReference type="ARBA" id="ARBA00022729"/>
    </source>
</evidence>
<dbReference type="GO" id="GO:0051460">
    <property type="term" value="P:negative regulation of corticotropin secretion"/>
    <property type="evidence" value="ECO:0007669"/>
    <property type="project" value="TreeGrafter"/>
</dbReference>
<evidence type="ECO:0000256" key="7">
    <source>
        <dbReference type="ARBA" id="ARBA00023180"/>
    </source>
</evidence>
<feature type="signal peptide" evidence="12">
    <location>
        <begin position="1"/>
        <end position="21"/>
    </location>
</feature>
<evidence type="ECO:0000256" key="4">
    <source>
        <dbReference type="ARBA" id="ARBA00022525"/>
    </source>
</evidence>
<evidence type="ECO:0000313" key="15">
    <source>
        <dbReference type="EMBL" id="ELV11048.1"/>
    </source>
</evidence>
<accession>L8Y3P5</accession>
<keyword evidence="7" id="KW-0325">Glycoprotein</keyword>
<dbReference type="FunCoup" id="L8Y3P5">
    <property type="interactions" value="11"/>
</dbReference>
<dbReference type="PANTHER" id="PTHR10278">
    <property type="entry name" value="CORTICOTROPIN-RELEASING FACTOR-BINDING PROTEIN"/>
    <property type="match status" value="1"/>
</dbReference>
<sequence>MSPNFKLQCHFILIFLTALRGESRYLELREAMDYDPFLLLSANLKRELVEEQQPYRRALRCLDMLSLPGQFTFTADQPQLHCAAFFIGEPEEFIPIHYDLVSIDCQGGDFLKVFDGWILKGEKFPSSEDHPLPTTERYIDFCENGLNRRSIRSSQNVAMIFFRVHKPGNGFTITIKTDPNLFQEPANYEDKCDFFLSYKACNVISQTPNGRFTLVVPHQHRNCSFSIIYPVVIKISDLTLGHFNGLQLKKSSAGCGGIGDFVELLGGTGLDPSKMMPLADLCYPFHGPAQMKISCDNTVVRMVSSGKHINRVTFEYHQLEPYELENPNGNSIQEFCLSSL</sequence>
<dbReference type="GO" id="GO:0009755">
    <property type="term" value="P:hormone-mediated signaling pathway"/>
    <property type="evidence" value="ECO:0007669"/>
    <property type="project" value="TreeGrafter"/>
</dbReference>
<evidence type="ECO:0000256" key="10">
    <source>
        <dbReference type="PIRNR" id="PIRNR009279"/>
    </source>
</evidence>
<feature type="domain" description="Corticotropin-releasing factor binding protein N-terminal" evidence="13">
    <location>
        <begin position="54"/>
        <end position="178"/>
    </location>
</feature>
<protein>
    <recommendedName>
        <fullName evidence="3 10">Corticotropin-releasing factor-binding protein</fullName>
        <shortName evidence="10">CRF-BP</shortName>
        <shortName evidence="10">CRF-binding protein</shortName>
    </recommendedName>
    <alternativeName>
        <fullName evidence="9 10">Corticotropin-releasing hormone-binding protein</fullName>
    </alternativeName>
</protein>
<reference evidence="16" key="1">
    <citation type="submission" date="2012-07" db="EMBL/GenBank/DDBJ databases">
        <title>Genome of the Chinese tree shrew, a rising model animal genetically related to primates.</title>
        <authorList>
            <person name="Zhang G."/>
            <person name="Fan Y."/>
            <person name="Yao Y."/>
            <person name="Huang Z."/>
        </authorList>
    </citation>
    <scope>NUCLEOTIDE SEQUENCE [LARGE SCALE GENOMIC DNA]</scope>
</reference>
<evidence type="ECO:0000256" key="12">
    <source>
        <dbReference type="SAM" id="SignalP"/>
    </source>
</evidence>
<dbReference type="GO" id="GO:0005615">
    <property type="term" value="C:extracellular space"/>
    <property type="evidence" value="ECO:0007669"/>
    <property type="project" value="TreeGrafter"/>
</dbReference>
<keyword evidence="16" id="KW-1185">Reference proteome</keyword>
<dbReference type="InterPro" id="IPR056178">
    <property type="entry name" value="CRF-BP_C"/>
</dbReference>
<dbReference type="InterPro" id="IPR008435">
    <property type="entry name" value="CRF-bd"/>
</dbReference>
<keyword evidence="6 11" id="KW-1015">Disulfide bond</keyword>
<feature type="disulfide bond" evidence="11">
    <location>
        <begin position="201"/>
        <end position="223"/>
    </location>
</feature>
<gene>
    <name evidence="15" type="ORF">TREES_T100006978</name>
</gene>
<proteinExistence type="inferred from homology"/>
<reference evidence="16" key="2">
    <citation type="journal article" date="2013" name="Nat. Commun.">
        <title>Genome of the Chinese tree shrew.</title>
        <authorList>
            <person name="Fan Y."/>
            <person name="Huang Z.Y."/>
            <person name="Cao C.C."/>
            <person name="Chen C.S."/>
            <person name="Chen Y.X."/>
            <person name="Fan D.D."/>
            <person name="He J."/>
            <person name="Hou H.L."/>
            <person name="Hu L."/>
            <person name="Hu X.T."/>
            <person name="Jiang X.T."/>
            <person name="Lai R."/>
            <person name="Lang Y.S."/>
            <person name="Liang B."/>
            <person name="Liao S.G."/>
            <person name="Mu D."/>
            <person name="Ma Y.Y."/>
            <person name="Niu Y.Y."/>
            <person name="Sun X.Q."/>
            <person name="Xia J.Q."/>
            <person name="Xiao J."/>
            <person name="Xiong Z.Q."/>
            <person name="Xu L."/>
            <person name="Yang L."/>
            <person name="Zhang Y."/>
            <person name="Zhao W."/>
            <person name="Zhao X.D."/>
            <person name="Zheng Y.T."/>
            <person name="Zhou J.M."/>
            <person name="Zhu Y.B."/>
            <person name="Zhang G.J."/>
            <person name="Wang J."/>
            <person name="Yao Y.G."/>
        </authorList>
    </citation>
    <scope>NUCLEOTIDE SEQUENCE [LARGE SCALE GENOMIC DNA]</scope>
</reference>
<dbReference type="Pfam" id="PF05428">
    <property type="entry name" value="CRF-BP_N"/>
    <property type="match status" value="1"/>
</dbReference>
<evidence type="ECO:0000256" key="11">
    <source>
        <dbReference type="PIRSR" id="PIRSR009279-50"/>
    </source>
</evidence>
<comment type="similarity">
    <text evidence="2 10">Belongs to the CRF-binding protein family.</text>
</comment>
<evidence type="ECO:0000256" key="3">
    <source>
        <dbReference type="ARBA" id="ARBA00015713"/>
    </source>
</evidence>
<name>L8Y3P5_TUPCH</name>
<feature type="disulfide bond" evidence="11">
    <location>
        <begin position="255"/>
        <end position="282"/>
    </location>
</feature>
<keyword evidence="5 12" id="KW-0732">Signal</keyword>
<evidence type="ECO:0000256" key="6">
    <source>
        <dbReference type="ARBA" id="ARBA00023157"/>
    </source>
</evidence>
<dbReference type="InterPro" id="IPR056177">
    <property type="entry name" value="CRF-BP_N"/>
</dbReference>
<feature type="chain" id="PRO_5003998660" description="Corticotropin-releasing factor-binding protein" evidence="12">
    <location>
        <begin position="22"/>
        <end position="340"/>
    </location>
</feature>
<feature type="disulfide bond" evidence="11">
    <location>
        <begin position="105"/>
        <end position="142"/>
    </location>
</feature>
<dbReference type="PIRSF" id="PIRSF009279">
    <property type="entry name" value="CRF_bd"/>
    <property type="match status" value="1"/>
</dbReference>
<dbReference type="EMBL" id="KB365901">
    <property type="protein sequence ID" value="ELV11048.1"/>
    <property type="molecule type" value="Genomic_DNA"/>
</dbReference>
<feature type="domain" description="Corticotropin-releasing factor binding protein C-terminal" evidence="14">
    <location>
        <begin position="203"/>
        <end position="325"/>
    </location>
</feature>
<dbReference type="STRING" id="246437.L8Y3P5"/>
<dbReference type="Pfam" id="PF23541">
    <property type="entry name" value="CRF-BP_C"/>
    <property type="match status" value="1"/>
</dbReference>
<feature type="disulfide bond" evidence="11">
    <location>
        <begin position="295"/>
        <end position="336"/>
    </location>
</feature>
<dbReference type="SUPFAM" id="SSF49854">
    <property type="entry name" value="Spermadhesin, CUB domain"/>
    <property type="match status" value="1"/>
</dbReference>
<evidence type="ECO:0000313" key="16">
    <source>
        <dbReference type="Proteomes" id="UP000011518"/>
    </source>
</evidence>
<dbReference type="GO" id="GO:0051424">
    <property type="term" value="F:corticotropin-releasing hormone binding"/>
    <property type="evidence" value="ECO:0007669"/>
    <property type="project" value="UniProtKB-UniRule"/>
</dbReference>
<dbReference type="AlphaFoldDB" id="L8Y3P5"/>
<dbReference type="Proteomes" id="UP000011518">
    <property type="component" value="Unassembled WGS sequence"/>
</dbReference>
<feature type="disulfide bond" evidence="11">
    <location>
        <begin position="61"/>
        <end position="82"/>
    </location>
</feature>